<feature type="region of interest" description="Disordered" evidence="4">
    <location>
        <begin position="366"/>
        <end position="387"/>
    </location>
</feature>
<comment type="caution">
    <text evidence="6">The sequence shown here is derived from an EMBL/GenBank/DDBJ whole genome shotgun (WGS) entry which is preliminary data.</text>
</comment>
<organism evidence="6 7">
    <name type="scientific">Scyliorhinus torazame</name>
    <name type="common">Cloudy catshark</name>
    <name type="synonym">Catulus torazame</name>
    <dbReference type="NCBI Taxonomy" id="75743"/>
    <lineage>
        <taxon>Eukaryota</taxon>
        <taxon>Metazoa</taxon>
        <taxon>Chordata</taxon>
        <taxon>Craniata</taxon>
        <taxon>Vertebrata</taxon>
        <taxon>Chondrichthyes</taxon>
        <taxon>Elasmobranchii</taxon>
        <taxon>Galeomorphii</taxon>
        <taxon>Galeoidea</taxon>
        <taxon>Carcharhiniformes</taxon>
        <taxon>Scyliorhinidae</taxon>
        <taxon>Scyliorhinus</taxon>
    </lineage>
</organism>
<sequence length="674" mass="76764">MPIVWEEPKGETEARTSTTESERQDSSILSELLGDYDKVKAVSEGSDCRCKCVLAPLGQDACHRIQEGTARPDDAFTVETISSGPHCKCTCLAPPSALNPCDGQTTLQKLREAENNSFKLSSVMELLEGAFFGIDLLKLHSVTTKLIKRIEKLEEAYTINTSTEDRPITGNSNKVQSKMEKKENCTDPRRSLKEEMIDMSTNFLQRDAAATYTQSEERHIRLLAEMFDKELSQKRSGNKDTKPLALSHMKEKQFERYHRHKHSQRPTILRATYYKAKASEEAEVADEDVAEDEQISSASGEDANVLFLDDQLIKHMEPAVNVSEAPYPALEPLTTINPETAGKARRQLNLTVLTEVPTAANITTATTTQTTATTTKRSPKTRTTSSAPIARRRPLVEIKRRQRVSHKPNNSYKTFGECKETLSTISGPKTKHIYGRNEGAWMKDPLAKGDKIYITNYYYGNTLVEFRNMENFKQGRWSNSYKLPYNWIGTGHVVYAGAFYYNRAFTRNIIKYDMKQRYVAAWTLLHDAVYNEATPWRWRGYSDIDFAVDENGLWVIYPAIDDVGSLQEVIIISRLNIVDLSIQKETTWRTGLRKNHYGNCFIVCGVLYAVDSYNNKHANISYAFDTHTNTQINPRLPFTNEYSYTTQIDYNPKERILYAWDNGHQVTYGITFAY</sequence>
<dbReference type="GO" id="GO:0007165">
    <property type="term" value="P:signal transduction"/>
    <property type="evidence" value="ECO:0007669"/>
    <property type="project" value="TreeGrafter"/>
</dbReference>
<comment type="subcellular location">
    <subcellularLocation>
        <location evidence="1">Secreted</location>
    </subcellularLocation>
</comment>
<keyword evidence="7" id="KW-1185">Reference proteome</keyword>
<evidence type="ECO:0000256" key="4">
    <source>
        <dbReference type="SAM" id="MobiDB-lite"/>
    </source>
</evidence>
<evidence type="ECO:0000256" key="3">
    <source>
        <dbReference type="PROSITE-ProRule" id="PRU00446"/>
    </source>
</evidence>
<evidence type="ECO:0000313" key="7">
    <source>
        <dbReference type="Proteomes" id="UP000288216"/>
    </source>
</evidence>
<dbReference type="Proteomes" id="UP000288216">
    <property type="component" value="Unassembled WGS sequence"/>
</dbReference>
<dbReference type="PANTHER" id="PTHR23192:SF37">
    <property type="entry name" value="OLFACTOMEDIN-LIKE PROTEIN 2B"/>
    <property type="match status" value="1"/>
</dbReference>
<keyword evidence="2" id="KW-0964">Secreted</keyword>
<feature type="domain" description="Olfactomedin-like" evidence="5">
    <location>
        <begin position="417"/>
        <end position="674"/>
    </location>
</feature>
<evidence type="ECO:0000256" key="2">
    <source>
        <dbReference type="ARBA" id="ARBA00022525"/>
    </source>
</evidence>
<accession>A0A401PI15</accession>
<dbReference type="EMBL" id="BFAA01000524">
    <property type="protein sequence ID" value="GCB72751.1"/>
    <property type="molecule type" value="Genomic_DNA"/>
</dbReference>
<dbReference type="SMART" id="SM00284">
    <property type="entry name" value="OLF"/>
    <property type="match status" value="1"/>
</dbReference>
<evidence type="ECO:0000313" key="6">
    <source>
        <dbReference type="EMBL" id="GCB72751.1"/>
    </source>
</evidence>
<feature type="compositionally biased region" description="Basic and acidic residues" evidence="4">
    <location>
        <begin position="177"/>
        <end position="188"/>
    </location>
</feature>
<evidence type="ECO:0000256" key="1">
    <source>
        <dbReference type="ARBA" id="ARBA00004613"/>
    </source>
</evidence>
<dbReference type="AlphaFoldDB" id="A0A401PI15"/>
<dbReference type="InterPro" id="IPR050605">
    <property type="entry name" value="Olfactomedin-like_domain"/>
</dbReference>
<dbReference type="PROSITE" id="PS51132">
    <property type="entry name" value="OLF"/>
    <property type="match status" value="1"/>
</dbReference>
<dbReference type="InterPro" id="IPR003112">
    <property type="entry name" value="Olfac-like_dom"/>
</dbReference>
<dbReference type="OMA" id="SEPDPME"/>
<dbReference type="STRING" id="75743.A0A401PI15"/>
<feature type="compositionally biased region" description="Basic and acidic residues" evidence="4">
    <location>
        <begin position="1"/>
        <end position="25"/>
    </location>
</feature>
<reference evidence="6 7" key="1">
    <citation type="journal article" date="2018" name="Nat. Ecol. Evol.">
        <title>Shark genomes provide insights into elasmobranch evolution and the origin of vertebrates.</title>
        <authorList>
            <person name="Hara Y"/>
            <person name="Yamaguchi K"/>
            <person name="Onimaru K"/>
            <person name="Kadota M"/>
            <person name="Koyanagi M"/>
            <person name="Keeley SD"/>
            <person name="Tatsumi K"/>
            <person name="Tanaka K"/>
            <person name="Motone F"/>
            <person name="Kageyama Y"/>
            <person name="Nozu R"/>
            <person name="Adachi N"/>
            <person name="Nishimura O"/>
            <person name="Nakagawa R"/>
            <person name="Tanegashima C"/>
            <person name="Kiyatake I"/>
            <person name="Matsumoto R"/>
            <person name="Murakumo K"/>
            <person name="Nishida K"/>
            <person name="Terakita A"/>
            <person name="Kuratani S"/>
            <person name="Sato K"/>
            <person name="Hyodo S Kuraku.S."/>
        </authorList>
    </citation>
    <scope>NUCLEOTIDE SEQUENCE [LARGE SCALE GENOMIC DNA]</scope>
</reference>
<dbReference type="Pfam" id="PF02191">
    <property type="entry name" value="OLF"/>
    <property type="match status" value="1"/>
</dbReference>
<comment type="caution">
    <text evidence="3">Lacks conserved residue(s) required for the propagation of feature annotation.</text>
</comment>
<feature type="region of interest" description="Disordered" evidence="4">
    <location>
        <begin position="163"/>
        <end position="188"/>
    </location>
</feature>
<dbReference type="PANTHER" id="PTHR23192">
    <property type="entry name" value="OLFACTOMEDIN-RELATED"/>
    <property type="match status" value="1"/>
</dbReference>
<name>A0A401PI15_SCYTO</name>
<dbReference type="OrthoDB" id="8626508at2759"/>
<protein>
    <recommendedName>
        <fullName evidence="5">Olfactomedin-like domain-containing protein</fullName>
    </recommendedName>
</protein>
<feature type="region of interest" description="Disordered" evidence="4">
    <location>
        <begin position="1"/>
        <end position="26"/>
    </location>
</feature>
<dbReference type="GO" id="GO:0005615">
    <property type="term" value="C:extracellular space"/>
    <property type="evidence" value="ECO:0007669"/>
    <property type="project" value="TreeGrafter"/>
</dbReference>
<evidence type="ECO:0000259" key="5">
    <source>
        <dbReference type="PROSITE" id="PS51132"/>
    </source>
</evidence>
<proteinExistence type="predicted"/>
<gene>
    <name evidence="6" type="ORF">scyTo_0002164</name>
</gene>